<evidence type="ECO:0000313" key="3">
    <source>
        <dbReference type="Proteomes" id="UP000298030"/>
    </source>
</evidence>
<keyword evidence="3" id="KW-1185">Reference proteome</keyword>
<dbReference type="AlphaFoldDB" id="A0A4Y7SQJ4"/>
<sequence length="139" mass="15081">MVTVAGWMNVVGPNKAIQRSEAERDWNREVERMSLGDESVTRRRERIKILGDPHRPSNDPCLLPSSSSEPHSPVYTRHPLARPNGSKTCLSQFDGGVSTNGPGSATDFVGSWTGTSHPTLCRSIAHPPQSEITAGSPHV</sequence>
<feature type="compositionally biased region" description="Low complexity" evidence="1">
    <location>
        <begin position="64"/>
        <end position="73"/>
    </location>
</feature>
<gene>
    <name evidence="2" type="ORF">FA13DRAFT_1392219</name>
</gene>
<name>A0A4Y7SQJ4_COPMI</name>
<evidence type="ECO:0000256" key="1">
    <source>
        <dbReference type="SAM" id="MobiDB-lite"/>
    </source>
</evidence>
<dbReference type="Proteomes" id="UP000298030">
    <property type="component" value="Unassembled WGS sequence"/>
</dbReference>
<accession>A0A4Y7SQJ4</accession>
<dbReference type="EMBL" id="QPFP01000070">
    <property type="protein sequence ID" value="TEB24137.1"/>
    <property type="molecule type" value="Genomic_DNA"/>
</dbReference>
<proteinExistence type="predicted"/>
<protein>
    <submittedName>
        <fullName evidence="2">Uncharacterized protein</fullName>
    </submittedName>
</protein>
<evidence type="ECO:0000313" key="2">
    <source>
        <dbReference type="EMBL" id="TEB24137.1"/>
    </source>
</evidence>
<feature type="compositionally biased region" description="Polar residues" evidence="1">
    <location>
        <begin position="92"/>
        <end position="103"/>
    </location>
</feature>
<comment type="caution">
    <text evidence="2">The sequence shown here is derived from an EMBL/GenBank/DDBJ whole genome shotgun (WGS) entry which is preliminary data.</text>
</comment>
<feature type="region of interest" description="Disordered" evidence="1">
    <location>
        <begin position="92"/>
        <end position="111"/>
    </location>
</feature>
<feature type="region of interest" description="Disordered" evidence="1">
    <location>
        <begin position="50"/>
        <end position="87"/>
    </location>
</feature>
<reference evidence="2 3" key="1">
    <citation type="journal article" date="2019" name="Nat. Ecol. Evol.">
        <title>Megaphylogeny resolves global patterns of mushroom evolution.</title>
        <authorList>
            <person name="Varga T."/>
            <person name="Krizsan K."/>
            <person name="Foldi C."/>
            <person name="Dima B."/>
            <person name="Sanchez-Garcia M."/>
            <person name="Sanchez-Ramirez S."/>
            <person name="Szollosi G.J."/>
            <person name="Szarkandi J.G."/>
            <person name="Papp V."/>
            <person name="Albert L."/>
            <person name="Andreopoulos W."/>
            <person name="Angelini C."/>
            <person name="Antonin V."/>
            <person name="Barry K.W."/>
            <person name="Bougher N.L."/>
            <person name="Buchanan P."/>
            <person name="Buyck B."/>
            <person name="Bense V."/>
            <person name="Catcheside P."/>
            <person name="Chovatia M."/>
            <person name="Cooper J."/>
            <person name="Damon W."/>
            <person name="Desjardin D."/>
            <person name="Finy P."/>
            <person name="Geml J."/>
            <person name="Haridas S."/>
            <person name="Hughes K."/>
            <person name="Justo A."/>
            <person name="Karasinski D."/>
            <person name="Kautmanova I."/>
            <person name="Kiss B."/>
            <person name="Kocsube S."/>
            <person name="Kotiranta H."/>
            <person name="LaButti K.M."/>
            <person name="Lechner B.E."/>
            <person name="Liimatainen K."/>
            <person name="Lipzen A."/>
            <person name="Lukacs Z."/>
            <person name="Mihaltcheva S."/>
            <person name="Morgado L.N."/>
            <person name="Niskanen T."/>
            <person name="Noordeloos M.E."/>
            <person name="Ohm R.A."/>
            <person name="Ortiz-Santana B."/>
            <person name="Ovrebo C."/>
            <person name="Racz N."/>
            <person name="Riley R."/>
            <person name="Savchenko A."/>
            <person name="Shiryaev A."/>
            <person name="Soop K."/>
            <person name="Spirin V."/>
            <person name="Szebenyi C."/>
            <person name="Tomsovsky M."/>
            <person name="Tulloss R.E."/>
            <person name="Uehling J."/>
            <person name="Grigoriev I.V."/>
            <person name="Vagvolgyi C."/>
            <person name="Papp T."/>
            <person name="Martin F.M."/>
            <person name="Miettinen O."/>
            <person name="Hibbett D.S."/>
            <person name="Nagy L.G."/>
        </authorList>
    </citation>
    <scope>NUCLEOTIDE SEQUENCE [LARGE SCALE GENOMIC DNA]</scope>
    <source>
        <strain evidence="2 3">FP101781</strain>
    </source>
</reference>
<organism evidence="2 3">
    <name type="scientific">Coprinellus micaceus</name>
    <name type="common">Glistening ink-cap mushroom</name>
    <name type="synonym">Coprinus micaceus</name>
    <dbReference type="NCBI Taxonomy" id="71717"/>
    <lineage>
        <taxon>Eukaryota</taxon>
        <taxon>Fungi</taxon>
        <taxon>Dikarya</taxon>
        <taxon>Basidiomycota</taxon>
        <taxon>Agaricomycotina</taxon>
        <taxon>Agaricomycetes</taxon>
        <taxon>Agaricomycetidae</taxon>
        <taxon>Agaricales</taxon>
        <taxon>Agaricineae</taxon>
        <taxon>Psathyrellaceae</taxon>
        <taxon>Coprinellus</taxon>
    </lineage>
</organism>